<dbReference type="Proteomes" id="UP000240883">
    <property type="component" value="Unassembled WGS sequence"/>
</dbReference>
<evidence type="ECO:0000313" key="2">
    <source>
        <dbReference type="Proteomes" id="UP000240883"/>
    </source>
</evidence>
<gene>
    <name evidence="1" type="ORF">BS50DRAFT_235366</name>
</gene>
<reference evidence="1 2" key="1">
    <citation type="journal article" date="2018" name="Front. Microbiol.">
        <title>Genome-Wide Analysis of Corynespora cassiicola Leaf Fall Disease Putative Effectors.</title>
        <authorList>
            <person name="Lopez D."/>
            <person name="Ribeiro S."/>
            <person name="Label P."/>
            <person name="Fumanal B."/>
            <person name="Venisse J.S."/>
            <person name="Kohler A."/>
            <person name="de Oliveira R.R."/>
            <person name="Labutti K."/>
            <person name="Lipzen A."/>
            <person name="Lail K."/>
            <person name="Bauer D."/>
            <person name="Ohm R.A."/>
            <person name="Barry K.W."/>
            <person name="Spatafora J."/>
            <person name="Grigoriev I.V."/>
            <person name="Martin F.M."/>
            <person name="Pujade-Renaud V."/>
        </authorList>
    </citation>
    <scope>NUCLEOTIDE SEQUENCE [LARGE SCALE GENOMIC DNA]</scope>
    <source>
        <strain evidence="1 2">Philippines</strain>
    </source>
</reference>
<evidence type="ECO:0000313" key="1">
    <source>
        <dbReference type="EMBL" id="PSN71758.1"/>
    </source>
</evidence>
<dbReference type="AlphaFoldDB" id="A0A2T2P348"/>
<sequence>MNRKYGVHVPLPVPSSLPFLARSSRAIGRLPICEIRTRCGERGSGAGQRASGQASKCRRVIFARVRWVGGWLMNGRWVLWWWRWCSVVCGFVPLSGDPLLGCAGTGTGTGKVPSLQLGR</sequence>
<name>A0A2T2P348_CORCC</name>
<accession>A0A2T2P348</accession>
<dbReference type="EMBL" id="KZ678130">
    <property type="protein sequence ID" value="PSN71758.1"/>
    <property type="molecule type" value="Genomic_DNA"/>
</dbReference>
<organism evidence="1 2">
    <name type="scientific">Corynespora cassiicola Philippines</name>
    <dbReference type="NCBI Taxonomy" id="1448308"/>
    <lineage>
        <taxon>Eukaryota</taxon>
        <taxon>Fungi</taxon>
        <taxon>Dikarya</taxon>
        <taxon>Ascomycota</taxon>
        <taxon>Pezizomycotina</taxon>
        <taxon>Dothideomycetes</taxon>
        <taxon>Pleosporomycetidae</taxon>
        <taxon>Pleosporales</taxon>
        <taxon>Corynesporascaceae</taxon>
        <taxon>Corynespora</taxon>
    </lineage>
</organism>
<protein>
    <submittedName>
        <fullName evidence="1">Uncharacterized protein</fullName>
    </submittedName>
</protein>
<keyword evidence="2" id="KW-1185">Reference proteome</keyword>
<proteinExistence type="predicted"/>